<name>A0AB34J5M1_PRYPA</name>
<feature type="region of interest" description="Disordered" evidence="1">
    <location>
        <begin position="296"/>
        <end position="317"/>
    </location>
</feature>
<gene>
    <name evidence="2" type="ORF">AB1Y20_003565</name>
</gene>
<accession>A0AB34J5M1</accession>
<evidence type="ECO:0000256" key="1">
    <source>
        <dbReference type="SAM" id="MobiDB-lite"/>
    </source>
</evidence>
<protein>
    <submittedName>
        <fullName evidence="2">Uncharacterized protein</fullName>
    </submittedName>
</protein>
<feature type="region of interest" description="Disordered" evidence="1">
    <location>
        <begin position="1"/>
        <end position="32"/>
    </location>
</feature>
<organism evidence="2 3">
    <name type="scientific">Prymnesium parvum</name>
    <name type="common">Toxic golden alga</name>
    <dbReference type="NCBI Taxonomy" id="97485"/>
    <lineage>
        <taxon>Eukaryota</taxon>
        <taxon>Haptista</taxon>
        <taxon>Haptophyta</taxon>
        <taxon>Prymnesiophyceae</taxon>
        <taxon>Prymnesiales</taxon>
        <taxon>Prymnesiaceae</taxon>
        <taxon>Prymnesium</taxon>
    </lineage>
</organism>
<proteinExistence type="predicted"/>
<dbReference type="Proteomes" id="UP001515480">
    <property type="component" value="Unassembled WGS sequence"/>
</dbReference>
<sequence>MPKCSSVKGKASKERTALSKKQMATQTESDAGDTVSLPLAIFQHQLDKQMIKHVRPPTKRDAGRNLRKTKPIPTTEEIWEELICQKNGLPEGIPNSGLTRSGVDGKMVPTKISESRKIFKIKLQEPAHLRALYRLHDRVPSRGMGASKLIMKKSMGPTGKMVSMVAPPWIGRCIVPVGKAALKNLPSISFKHNVVNMDENGDVTFGCKDYPAWMKKLMRSEIFQSFLKMGQAGLNVDPELHSLADSITEMKRSLTGRDAKVVIGQAIKHIPILLEFVHAGEDEVIAEKERSNVDCEEDFDWQRGEDDDEGSDHDDPDTEARILLDAKAWDSFISLVHSVRPFERDDPPYRQERAVETFNAAASVMEHYKRLHASAQSACPHVALCVLPRQMVEHGDPNRRATDHSESYGASIKDGIHRRCLRRKKAVESVTHRRRDSNGLIIKSWTQRGLGVSRVMQAFRDMSVRECLLREEESVPYLLRKHYDLATVGFSTVGKAASAARDPCASIYDRMAEGRDLA</sequence>
<comment type="caution">
    <text evidence="2">The sequence shown here is derived from an EMBL/GenBank/DDBJ whole genome shotgun (WGS) entry which is preliminary data.</text>
</comment>
<reference evidence="2 3" key="1">
    <citation type="journal article" date="2024" name="Science">
        <title>Giant polyketide synthase enzymes in the biosynthesis of giant marine polyether toxins.</title>
        <authorList>
            <person name="Fallon T.R."/>
            <person name="Shende V.V."/>
            <person name="Wierzbicki I.H."/>
            <person name="Pendleton A.L."/>
            <person name="Watervoot N.F."/>
            <person name="Auber R.P."/>
            <person name="Gonzalez D.J."/>
            <person name="Wisecaver J.H."/>
            <person name="Moore B.S."/>
        </authorList>
    </citation>
    <scope>NUCLEOTIDE SEQUENCE [LARGE SCALE GENOMIC DNA]</scope>
    <source>
        <strain evidence="2 3">12B1</strain>
    </source>
</reference>
<keyword evidence="3" id="KW-1185">Reference proteome</keyword>
<evidence type="ECO:0000313" key="3">
    <source>
        <dbReference type="Proteomes" id="UP001515480"/>
    </source>
</evidence>
<dbReference type="EMBL" id="JBGBPQ010000012">
    <property type="protein sequence ID" value="KAL1514466.1"/>
    <property type="molecule type" value="Genomic_DNA"/>
</dbReference>
<dbReference type="AlphaFoldDB" id="A0AB34J5M1"/>
<evidence type="ECO:0000313" key="2">
    <source>
        <dbReference type="EMBL" id="KAL1514466.1"/>
    </source>
</evidence>